<evidence type="ECO:0000313" key="2">
    <source>
        <dbReference type="EMBL" id="RGN30790.1"/>
    </source>
</evidence>
<feature type="signal peptide" evidence="1">
    <location>
        <begin position="1"/>
        <end position="19"/>
    </location>
</feature>
<protein>
    <submittedName>
        <fullName evidence="2">Uncharacterized protein</fullName>
    </submittedName>
</protein>
<dbReference type="Proteomes" id="UP000260983">
    <property type="component" value="Unassembled WGS sequence"/>
</dbReference>
<dbReference type="RefSeq" id="WP_117725666.1">
    <property type="nucleotide sequence ID" value="NZ_CAUGNI010000018.1"/>
</dbReference>
<comment type="caution">
    <text evidence="2">The sequence shown here is derived from an EMBL/GenBank/DDBJ whole genome shotgun (WGS) entry which is preliminary data.</text>
</comment>
<gene>
    <name evidence="2" type="ORF">DXB65_22715</name>
</gene>
<dbReference type="EMBL" id="QSUL01000026">
    <property type="protein sequence ID" value="RGN30790.1"/>
    <property type="molecule type" value="Genomic_DNA"/>
</dbReference>
<sequence length="332" mass="39288">MKKLTTLLFFSLLCTGIQAQIMLKDSTVQVIGYWELGDKYEYDYINLEYDIIDGDTLPDKKTTARYSLEVVDSTANSYTLELREISSNYQFKDTLSQQIMYKVIDNLKKTPNIRILTNEYGRFQNIANWDEIQNAIKPHFYNLQEEIKSLFSQHMIKDQIEGSKRDSINQMINNMVQYMLQVYSNKELYLKGIEYITDMYAFHGNIYDINKHHYTDNKVTLPFEGAQPIDTQTDFFIYDYNTESSEVDFTINQYFDTDQLLEESKRFLSKIYGLGELPPAMPDKQPYLFMESYTNYGIHTNAGWMLWMYHKHSLFQGTTQRVNTWQVDMVFD</sequence>
<organism evidence="2 3">
    <name type="scientific">Bacteroides oleiciplenus</name>
    <dbReference type="NCBI Taxonomy" id="626931"/>
    <lineage>
        <taxon>Bacteria</taxon>
        <taxon>Pseudomonadati</taxon>
        <taxon>Bacteroidota</taxon>
        <taxon>Bacteroidia</taxon>
        <taxon>Bacteroidales</taxon>
        <taxon>Bacteroidaceae</taxon>
        <taxon>Bacteroides</taxon>
    </lineage>
</organism>
<reference evidence="2 3" key="1">
    <citation type="submission" date="2018-08" db="EMBL/GenBank/DDBJ databases">
        <title>A genome reference for cultivated species of the human gut microbiota.</title>
        <authorList>
            <person name="Zou Y."/>
            <person name="Xue W."/>
            <person name="Luo G."/>
        </authorList>
    </citation>
    <scope>NUCLEOTIDE SEQUENCE [LARGE SCALE GENOMIC DNA]</scope>
    <source>
        <strain evidence="2 3">OM05-15BH</strain>
    </source>
</reference>
<accession>A0A3E5AZQ5</accession>
<evidence type="ECO:0000313" key="3">
    <source>
        <dbReference type="Proteomes" id="UP000260983"/>
    </source>
</evidence>
<dbReference type="AlphaFoldDB" id="A0A3E5AZQ5"/>
<feature type="chain" id="PRO_5017693782" evidence="1">
    <location>
        <begin position="20"/>
        <end position="332"/>
    </location>
</feature>
<proteinExistence type="predicted"/>
<keyword evidence="1" id="KW-0732">Signal</keyword>
<evidence type="ECO:0000256" key="1">
    <source>
        <dbReference type="SAM" id="SignalP"/>
    </source>
</evidence>
<name>A0A3E5AZQ5_9BACE</name>